<sequence length="124" mass="14009">MGITLIQAMESTAQRITTQEPMEAMTPQWITTQEPMGAMTPQRNTTQEPMEAMTPQRNTTQEPMEVMTPQRITTPEATQTATQQAALRVVAQRPLVVALQQFSQSADSWKFTEVMIGKVRKVWN</sequence>
<evidence type="ECO:0000256" key="1">
    <source>
        <dbReference type="SAM" id="MobiDB-lite"/>
    </source>
</evidence>
<accession>A0AAV4JRB1</accession>
<dbReference type="AlphaFoldDB" id="A0AAV4JRB1"/>
<dbReference type="Proteomes" id="UP000762676">
    <property type="component" value="Unassembled WGS sequence"/>
</dbReference>
<keyword evidence="3" id="KW-1185">Reference proteome</keyword>
<evidence type="ECO:0000313" key="2">
    <source>
        <dbReference type="EMBL" id="GFS25307.1"/>
    </source>
</evidence>
<protein>
    <submittedName>
        <fullName evidence="2">Uncharacterized protein</fullName>
    </submittedName>
</protein>
<dbReference type="EMBL" id="BMAT01014031">
    <property type="protein sequence ID" value="GFS25307.1"/>
    <property type="molecule type" value="Genomic_DNA"/>
</dbReference>
<feature type="region of interest" description="Disordered" evidence="1">
    <location>
        <begin position="32"/>
        <end position="64"/>
    </location>
</feature>
<organism evidence="2 3">
    <name type="scientific">Elysia marginata</name>
    <dbReference type="NCBI Taxonomy" id="1093978"/>
    <lineage>
        <taxon>Eukaryota</taxon>
        <taxon>Metazoa</taxon>
        <taxon>Spiralia</taxon>
        <taxon>Lophotrochozoa</taxon>
        <taxon>Mollusca</taxon>
        <taxon>Gastropoda</taxon>
        <taxon>Heterobranchia</taxon>
        <taxon>Euthyneura</taxon>
        <taxon>Panpulmonata</taxon>
        <taxon>Sacoglossa</taxon>
        <taxon>Placobranchoidea</taxon>
        <taxon>Plakobranchidae</taxon>
        <taxon>Elysia</taxon>
    </lineage>
</organism>
<evidence type="ECO:0000313" key="3">
    <source>
        <dbReference type="Proteomes" id="UP000762676"/>
    </source>
</evidence>
<proteinExistence type="predicted"/>
<comment type="caution">
    <text evidence="2">The sequence shown here is derived from an EMBL/GenBank/DDBJ whole genome shotgun (WGS) entry which is preliminary data.</text>
</comment>
<name>A0AAV4JRB1_9GAST</name>
<gene>
    <name evidence="2" type="ORF">ElyMa_007023900</name>
</gene>
<reference evidence="2 3" key="1">
    <citation type="journal article" date="2021" name="Elife">
        <title>Chloroplast acquisition without the gene transfer in kleptoplastic sea slugs, Plakobranchus ocellatus.</title>
        <authorList>
            <person name="Maeda T."/>
            <person name="Takahashi S."/>
            <person name="Yoshida T."/>
            <person name="Shimamura S."/>
            <person name="Takaki Y."/>
            <person name="Nagai Y."/>
            <person name="Toyoda A."/>
            <person name="Suzuki Y."/>
            <person name="Arimoto A."/>
            <person name="Ishii H."/>
            <person name="Satoh N."/>
            <person name="Nishiyama T."/>
            <person name="Hasebe M."/>
            <person name="Maruyama T."/>
            <person name="Minagawa J."/>
            <person name="Obokata J."/>
            <person name="Shigenobu S."/>
        </authorList>
    </citation>
    <scope>NUCLEOTIDE SEQUENCE [LARGE SCALE GENOMIC DNA]</scope>
</reference>